<dbReference type="SUPFAM" id="SSF103473">
    <property type="entry name" value="MFS general substrate transporter"/>
    <property type="match status" value="1"/>
</dbReference>
<organism evidence="9 10">
    <name type="scientific">Candidatus Gottesmanbacteria bacterium GW2011_GWB1_43_11</name>
    <dbReference type="NCBI Taxonomy" id="1618446"/>
    <lineage>
        <taxon>Bacteria</taxon>
        <taxon>Candidatus Gottesmaniibacteriota</taxon>
    </lineage>
</organism>
<dbReference type="PROSITE" id="PS50850">
    <property type="entry name" value="MFS"/>
    <property type="match status" value="1"/>
</dbReference>
<reference evidence="9 10" key="1">
    <citation type="journal article" date="2015" name="Nature">
        <title>rRNA introns, odd ribosomes, and small enigmatic genomes across a large radiation of phyla.</title>
        <authorList>
            <person name="Brown C.T."/>
            <person name="Hug L.A."/>
            <person name="Thomas B.C."/>
            <person name="Sharon I."/>
            <person name="Castelle C.J."/>
            <person name="Singh A."/>
            <person name="Wilkins M.J."/>
            <person name="Williams K.H."/>
            <person name="Banfield J.F."/>
        </authorList>
    </citation>
    <scope>NUCLEOTIDE SEQUENCE [LARGE SCALE GENOMIC DNA]</scope>
</reference>
<dbReference type="STRING" id="1618446.UV61_C0008G0070"/>
<evidence type="ECO:0000256" key="7">
    <source>
        <dbReference type="SAM" id="Phobius"/>
    </source>
</evidence>
<proteinExistence type="predicted"/>
<gene>
    <name evidence="9" type="ORF">UV61_C0008G0070</name>
</gene>
<feature type="transmembrane region" description="Helical" evidence="7">
    <location>
        <begin position="77"/>
        <end position="96"/>
    </location>
</feature>
<evidence type="ECO:0000256" key="6">
    <source>
        <dbReference type="ARBA" id="ARBA00023136"/>
    </source>
</evidence>
<name>A0A0G1CMA2_9BACT</name>
<evidence type="ECO:0000313" key="10">
    <source>
        <dbReference type="Proteomes" id="UP000034050"/>
    </source>
</evidence>
<sequence length="333" mass="36509">MFAIPSAYFAAKFGGFKLLFMSLILYSLGFLGIALSPHFFLLLMAFYAGAIGFAFFHPVSFALVTRISDKGTKGKNMGNFMSLGDIGRMIVPTLALLFIPSFGWRIVMVVLSLAGFMIYLISQFGRPKEVYVNSRQVSDIGLGKRAWLKSSLVLLKDGKFRKVLMSAMGDTLASSNIYLFLPFLLLLRGIKPAQLVIFTSAFFLGSLLGKFLLGRVADIIGNRKVFILSEFAMAAILLILVASDSFVLLVFISLVLGIFTKGTSPVLQTLISDVIHETHYEKAFEASEMFIQIAGAATIFVSGILADHFGITVVFYMSAALAILATFPVMRFK</sequence>
<feature type="transmembrane region" description="Helical" evidence="7">
    <location>
        <begin position="18"/>
        <end position="35"/>
    </location>
</feature>
<evidence type="ECO:0000256" key="3">
    <source>
        <dbReference type="ARBA" id="ARBA00022475"/>
    </source>
</evidence>
<feature type="transmembrane region" description="Helical" evidence="7">
    <location>
        <begin position="163"/>
        <end position="187"/>
    </location>
</feature>
<evidence type="ECO:0000256" key="1">
    <source>
        <dbReference type="ARBA" id="ARBA00004651"/>
    </source>
</evidence>
<keyword evidence="4 7" id="KW-0812">Transmembrane</keyword>
<keyword evidence="6 7" id="KW-0472">Membrane</keyword>
<dbReference type="GO" id="GO:0022857">
    <property type="term" value="F:transmembrane transporter activity"/>
    <property type="evidence" value="ECO:0007669"/>
    <property type="project" value="InterPro"/>
</dbReference>
<comment type="caution">
    <text evidence="9">The sequence shown here is derived from an EMBL/GenBank/DDBJ whole genome shotgun (WGS) entry which is preliminary data.</text>
</comment>
<feature type="transmembrane region" description="Helical" evidence="7">
    <location>
        <begin position="313"/>
        <end position="330"/>
    </location>
</feature>
<dbReference type="Proteomes" id="UP000034050">
    <property type="component" value="Unassembled WGS sequence"/>
</dbReference>
<feature type="transmembrane region" description="Helical" evidence="7">
    <location>
        <begin position="102"/>
        <end position="121"/>
    </location>
</feature>
<accession>A0A0G1CMA2</accession>
<feature type="domain" description="Major facilitator superfamily (MFS) profile" evidence="8">
    <location>
        <begin position="1"/>
        <end position="333"/>
    </location>
</feature>
<evidence type="ECO:0000256" key="4">
    <source>
        <dbReference type="ARBA" id="ARBA00022692"/>
    </source>
</evidence>
<dbReference type="InterPro" id="IPR036259">
    <property type="entry name" value="MFS_trans_sf"/>
</dbReference>
<evidence type="ECO:0000259" key="8">
    <source>
        <dbReference type="PROSITE" id="PS50850"/>
    </source>
</evidence>
<keyword evidence="3" id="KW-1003">Cell membrane</keyword>
<dbReference type="GO" id="GO:0005886">
    <property type="term" value="C:plasma membrane"/>
    <property type="evidence" value="ECO:0007669"/>
    <property type="project" value="UniProtKB-SubCell"/>
</dbReference>
<feature type="transmembrane region" description="Helical" evidence="7">
    <location>
        <begin position="193"/>
        <end position="213"/>
    </location>
</feature>
<dbReference type="EMBL" id="LCFD01000008">
    <property type="protein sequence ID" value="KKS86617.1"/>
    <property type="molecule type" value="Genomic_DNA"/>
</dbReference>
<dbReference type="InterPro" id="IPR011701">
    <property type="entry name" value="MFS"/>
</dbReference>
<evidence type="ECO:0000256" key="2">
    <source>
        <dbReference type="ARBA" id="ARBA00022448"/>
    </source>
</evidence>
<dbReference type="InterPro" id="IPR050171">
    <property type="entry name" value="MFS_Transporters"/>
</dbReference>
<feature type="transmembrane region" description="Helical" evidence="7">
    <location>
        <begin position="41"/>
        <end position="65"/>
    </location>
</feature>
<feature type="transmembrane region" description="Helical" evidence="7">
    <location>
        <begin position="225"/>
        <end position="258"/>
    </location>
</feature>
<keyword evidence="5 7" id="KW-1133">Transmembrane helix</keyword>
<dbReference type="InterPro" id="IPR020846">
    <property type="entry name" value="MFS_dom"/>
</dbReference>
<dbReference type="PANTHER" id="PTHR23517">
    <property type="entry name" value="RESISTANCE PROTEIN MDTM, PUTATIVE-RELATED-RELATED"/>
    <property type="match status" value="1"/>
</dbReference>
<dbReference type="Pfam" id="PF07690">
    <property type="entry name" value="MFS_1"/>
    <property type="match status" value="2"/>
</dbReference>
<feature type="transmembrane region" description="Helical" evidence="7">
    <location>
        <begin position="289"/>
        <end position="306"/>
    </location>
</feature>
<evidence type="ECO:0000256" key="5">
    <source>
        <dbReference type="ARBA" id="ARBA00022989"/>
    </source>
</evidence>
<evidence type="ECO:0000313" key="9">
    <source>
        <dbReference type="EMBL" id="KKS86617.1"/>
    </source>
</evidence>
<dbReference type="Gene3D" id="1.20.1250.20">
    <property type="entry name" value="MFS general substrate transporter like domains"/>
    <property type="match status" value="2"/>
</dbReference>
<keyword evidence="2" id="KW-0813">Transport</keyword>
<protein>
    <submittedName>
        <fullName evidence="9">Arabinose efflux permease family protein</fullName>
    </submittedName>
</protein>
<dbReference type="AlphaFoldDB" id="A0A0G1CMA2"/>
<comment type="subcellular location">
    <subcellularLocation>
        <location evidence="1">Cell membrane</location>
        <topology evidence="1">Multi-pass membrane protein</topology>
    </subcellularLocation>
</comment>